<evidence type="ECO:0000313" key="4">
    <source>
        <dbReference type="Proteomes" id="UP000581447"/>
    </source>
</evidence>
<accession>A0A840B165</accession>
<comment type="caution">
    <text evidence="3">The sequence shown here is derived from an EMBL/GenBank/DDBJ whole genome shotgun (WGS) entry which is preliminary data.</text>
</comment>
<dbReference type="EMBL" id="JACIEA010000001">
    <property type="protein sequence ID" value="MBB3942334.1"/>
    <property type="molecule type" value="Genomic_DNA"/>
</dbReference>
<dbReference type="AlphaFoldDB" id="A0A840B165"/>
<feature type="signal peptide" evidence="2">
    <location>
        <begin position="1"/>
        <end position="26"/>
    </location>
</feature>
<protein>
    <submittedName>
        <fullName evidence="3">Uncharacterized protein</fullName>
    </submittedName>
</protein>
<feature type="transmembrane region" description="Helical" evidence="1">
    <location>
        <begin position="149"/>
        <end position="169"/>
    </location>
</feature>
<organism evidence="3 4">
    <name type="scientific">Sphingorhabdus rigui</name>
    <dbReference type="NCBI Taxonomy" id="1282858"/>
    <lineage>
        <taxon>Bacteria</taxon>
        <taxon>Pseudomonadati</taxon>
        <taxon>Pseudomonadota</taxon>
        <taxon>Alphaproteobacteria</taxon>
        <taxon>Sphingomonadales</taxon>
        <taxon>Sphingomonadaceae</taxon>
        <taxon>Sphingorhabdus</taxon>
    </lineage>
</organism>
<evidence type="ECO:0000256" key="2">
    <source>
        <dbReference type="SAM" id="SignalP"/>
    </source>
</evidence>
<dbReference type="RefSeq" id="WP_183939851.1">
    <property type="nucleotide sequence ID" value="NZ_BAABBG010000001.1"/>
</dbReference>
<dbReference type="Proteomes" id="UP000581447">
    <property type="component" value="Unassembled WGS sequence"/>
</dbReference>
<evidence type="ECO:0000256" key="1">
    <source>
        <dbReference type="SAM" id="Phobius"/>
    </source>
</evidence>
<keyword evidence="1" id="KW-1133">Transmembrane helix</keyword>
<keyword evidence="1" id="KW-0472">Membrane</keyword>
<feature type="chain" id="PRO_5032885951" evidence="2">
    <location>
        <begin position="27"/>
        <end position="196"/>
    </location>
</feature>
<name>A0A840B165_9SPHN</name>
<keyword evidence="1" id="KW-0812">Transmembrane</keyword>
<proteinExistence type="predicted"/>
<keyword evidence="2" id="KW-0732">Signal</keyword>
<reference evidence="3 4" key="1">
    <citation type="submission" date="2020-08" db="EMBL/GenBank/DDBJ databases">
        <title>Genomic Encyclopedia of Type Strains, Phase IV (KMG-IV): sequencing the most valuable type-strain genomes for metagenomic binning, comparative biology and taxonomic classification.</title>
        <authorList>
            <person name="Goeker M."/>
        </authorList>
    </citation>
    <scope>NUCLEOTIDE SEQUENCE [LARGE SCALE GENOMIC DNA]</scope>
    <source>
        <strain evidence="3 4">DSM 29050</strain>
    </source>
</reference>
<evidence type="ECO:0000313" key="3">
    <source>
        <dbReference type="EMBL" id="MBB3942334.1"/>
    </source>
</evidence>
<sequence>MSRIFLLFIMSIAAFGLSACNRSTNARPPVPEEITAVVKPSYEAVRRGDQKAAEKYVAPGFIDDSRVQFAEMSQLLKNAPRLAPAIQQHQGSGAYLTFAAQHGKIWVTSEVRVVRYRNKPMIEYWDVTTTDKAPEIVGHTQDMKRYTSYALMAVAFAALAGLALLIWVVRNRTHIIAPEATIETRRVAATVRNREG</sequence>
<dbReference type="PROSITE" id="PS51257">
    <property type="entry name" value="PROKAR_LIPOPROTEIN"/>
    <property type="match status" value="1"/>
</dbReference>
<keyword evidence="4" id="KW-1185">Reference proteome</keyword>
<gene>
    <name evidence="3" type="ORF">GGR91_000556</name>
</gene>